<evidence type="ECO:0000313" key="1">
    <source>
        <dbReference type="EMBL" id="MBO8426964.1"/>
    </source>
</evidence>
<gene>
    <name evidence="1" type="ORF">IAC58_00130</name>
</gene>
<name>A0A9D9GW59_9BACL</name>
<protein>
    <submittedName>
        <fullName evidence="1">Uncharacterized protein</fullName>
    </submittedName>
</protein>
<accession>A0A9D9GW59</accession>
<organism evidence="1 2">
    <name type="scientific">Candidatus Onthovivens merdipullorum</name>
    <dbReference type="NCBI Taxonomy" id="2840889"/>
    <lineage>
        <taxon>Bacteria</taxon>
        <taxon>Bacillati</taxon>
        <taxon>Bacillota</taxon>
        <taxon>Bacilli</taxon>
        <taxon>Bacillales</taxon>
        <taxon>Candidatus Onthovivens</taxon>
    </lineage>
</organism>
<proteinExistence type="predicted"/>
<dbReference type="AlphaFoldDB" id="A0A9D9GW59"/>
<comment type="caution">
    <text evidence="1">The sequence shown here is derived from an EMBL/GenBank/DDBJ whole genome shotgun (WGS) entry which is preliminary data.</text>
</comment>
<reference evidence="1" key="2">
    <citation type="journal article" date="2021" name="PeerJ">
        <title>Extensive microbial diversity within the chicken gut microbiome revealed by metagenomics and culture.</title>
        <authorList>
            <person name="Gilroy R."/>
            <person name="Ravi A."/>
            <person name="Getino M."/>
            <person name="Pursley I."/>
            <person name="Horton D.L."/>
            <person name="Alikhan N.F."/>
            <person name="Baker D."/>
            <person name="Gharbi K."/>
            <person name="Hall N."/>
            <person name="Watson M."/>
            <person name="Adriaenssens E.M."/>
            <person name="Foster-Nyarko E."/>
            <person name="Jarju S."/>
            <person name="Secka A."/>
            <person name="Antonio M."/>
            <person name="Oren A."/>
            <person name="Chaudhuri R.R."/>
            <person name="La Ragione R."/>
            <person name="Hildebrand F."/>
            <person name="Pallen M.J."/>
        </authorList>
    </citation>
    <scope>NUCLEOTIDE SEQUENCE</scope>
    <source>
        <strain evidence="1">11159</strain>
    </source>
</reference>
<sequence>MYNKRTWLNKESSPSTGNVVAFDGLTTWKGEKIRNTFLSVSDCYSTIRLHPTDDENIDDFIDKMKLLRDDIDSFISYLENNKETPK</sequence>
<evidence type="ECO:0000313" key="2">
    <source>
        <dbReference type="Proteomes" id="UP000823613"/>
    </source>
</evidence>
<dbReference type="Proteomes" id="UP000823613">
    <property type="component" value="Unassembled WGS sequence"/>
</dbReference>
<dbReference type="EMBL" id="JADIMY010000002">
    <property type="protein sequence ID" value="MBO8426964.1"/>
    <property type="molecule type" value="Genomic_DNA"/>
</dbReference>
<reference evidence="1" key="1">
    <citation type="submission" date="2020-10" db="EMBL/GenBank/DDBJ databases">
        <authorList>
            <person name="Gilroy R."/>
        </authorList>
    </citation>
    <scope>NUCLEOTIDE SEQUENCE</scope>
    <source>
        <strain evidence="1">11159</strain>
    </source>
</reference>